<evidence type="ECO:0008006" key="4">
    <source>
        <dbReference type="Google" id="ProtNLM"/>
    </source>
</evidence>
<sequence length="186" mass="20410">MLVIQTLFSTLLSLSLFSSIAVAAPLPVLDNKVQNVFALANAPPPLPTRAEVEKQLNVPAGDSLFYSCDNVDPPQGTCKQARDWAKANHPNLKVLSQLWINSSYPNPWQQDEQISKQFWDIASEAMAAKSAGTVYVVLPPWKQADGKDWYAGSFWARKEWPVLQSNSAVTAVIRTNAATGATIKIK</sequence>
<dbReference type="AlphaFoldDB" id="A0A0D2P0L3"/>
<evidence type="ECO:0000313" key="3">
    <source>
        <dbReference type="Proteomes" id="UP000054270"/>
    </source>
</evidence>
<evidence type="ECO:0000256" key="1">
    <source>
        <dbReference type="SAM" id="SignalP"/>
    </source>
</evidence>
<dbReference type="SUPFAM" id="SSF52309">
    <property type="entry name" value="N-(deoxy)ribosyltransferase-like"/>
    <property type="match status" value="1"/>
</dbReference>
<gene>
    <name evidence="2" type="ORF">HYPSUDRAFT_220611</name>
</gene>
<name>A0A0D2P0L3_HYPSF</name>
<feature type="signal peptide" evidence="1">
    <location>
        <begin position="1"/>
        <end position="23"/>
    </location>
</feature>
<organism evidence="2 3">
    <name type="scientific">Hypholoma sublateritium (strain FD-334 SS-4)</name>
    <dbReference type="NCBI Taxonomy" id="945553"/>
    <lineage>
        <taxon>Eukaryota</taxon>
        <taxon>Fungi</taxon>
        <taxon>Dikarya</taxon>
        <taxon>Basidiomycota</taxon>
        <taxon>Agaricomycotina</taxon>
        <taxon>Agaricomycetes</taxon>
        <taxon>Agaricomycetidae</taxon>
        <taxon>Agaricales</taxon>
        <taxon>Agaricineae</taxon>
        <taxon>Strophariaceae</taxon>
        <taxon>Hypholoma</taxon>
    </lineage>
</organism>
<keyword evidence="1" id="KW-0732">Signal</keyword>
<keyword evidence="3" id="KW-1185">Reference proteome</keyword>
<accession>A0A0D2P0L3</accession>
<proteinExistence type="predicted"/>
<evidence type="ECO:0000313" key="2">
    <source>
        <dbReference type="EMBL" id="KJA14180.1"/>
    </source>
</evidence>
<dbReference type="OrthoDB" id="2960696at2759"/>
<reference evidence="3" key="1">
    <citation type="submission" date="2014-04" db="EMBL/GenBank/DDBJ databases">
        <title>Evolutionary Origins and Diversification of the Mycorrhizal Mutualists.</title>
        <authorList>
            <consortium name="DOE Joint Genome Institute"/>
            <consortium name="Mycorrhizal Genomics Consortium"/>
            <person name="Kohler A."/>
            <person name="Kuo A."/>
            <person name="Nagy L.G."/>
            <person name="Floudas D."/>
            <person name="Copeland A."/>
            <person name="Barry K.W."/>
            <person name="Cichocki N."/>
            <person name="Veneault-Fourrey C."/>
            <person name="LaButti K."/>
            <person name="Lindquist E.A."/>
            <person name="Lipzen A."/>
            <person name="Lundell T."/>
            <person name="Morin E."/>
            <person name="Murat C."/>
            <person name="Riley R."/>
            <person name="Ohm R."/>
            <person name="Sun H."/>
            <person name="Tunlid A."/>
            <person name="Henrissat B."/>
            <person name="Grigoriev I.V."/>
            <person name="Hibbett D.S."/>
            <person name="Martin F."/>
        </authorList>
    </citation>
    <scope>NUCLEOTIDE SEQUENCE [LARGE SCALE GENOMIC DNA]</scope>
    <source>
        <strain evidence="3">FD-334 SS-4</strain>
    </source>
</reference>
<dbReference type="EMBL" id="KN817691">
    <property type="protein sequence ID" value="KJA14180.1"/>
    <property type="molecule type" value="Genomic_DNA"/>
</dbReference>
<feature type="chain" id="PRO_5002249029" description="Secreted protein" evidence="1">
    <location>
        <begin position="24"/>
        <end position="186"/>
    </location>
</feature>
<dbReference type="STRING" id="945553.A0A0D2P0L3"/>
<dbReference type="Proteomes" id="UP000054270">
    <property type="component" value="Unassembled WGS sequence"/>
</dbReference>
<protein>
    <recommendedName>
        <fullName evidence="4">Secreted protein</fullName>
    </recommendedName>
</protein>